<evidence type="ECO:0000313" key="3">
    <source>
        <dbReference type="Proteomes" id="UP000280685"/>
    </source>
</evidence>
<reference evidence="2" key="1">
    <citation type="submission" date="2018-02" db="EMBL/GenBank/DDBJ databases">
        <authorList>
            <person name="Silar P."/>
        </authorList>
    </citation>
    <scope>NUCLEOTIDE SEQUENCE [LARGE SCALE GENOMIC DNA]</scope>
    <source>
        <strain evidence="2">T</strain>
    </source>
</reference>
<feature type="region of interest" description="Disordered" evidence="1">
    <location>
        <begin position="818"/>
        <end position="843"/>
    </location>
</feature>
<gene>
    <name evidence="2" type="ORF">PODCO_102020</name>
</gene>
<feature type="compositionally biased region" description="Basic and acidic residues" evidence="1">
    <location>
        <begin position="818"/>
        <end position="834"/>
    </location>
</feature>
<feature type="compositionally biased region" description="Polar residues" evidence="1">
    <location>
        <begin position="447"/>
        <end position="463"/>
    </location>
</feature>
<protein>
    <recommendedName>
        <fullName evidence="4">F-box domain-containing protein</fullName>
    </recommendedName>
</protein>
<feature type="region of interest" description="Disordered" evidence="1">
    <location>
        <begin position="1"/>
        <end position="85"/>
    </location>
</feature>
<organism evidence="2 3">
    <name type="scientific">Podospora comata</name>
    <dbReference type="NCBI Taxonomy" id="48703"/>
    <lineage>
        <taxon>Eukaryota</taxon>
        <taxon>Fungi</taxon>
        <taxon>Dikarya</taxon>
        <taxon>Ascomycota</taxon>
        <taxon>Pezizomycotina</taxon>
        <taxon>Sordariomycetes</taxon>
        <taxon>Sordariomycetidae</taxon>
        <taxon>Sordariales</taxon>
        <taxon>Podosporaceae</taxon>
        <taxon>Podospora</taxon>
    </lineage>
</organism>
<dbReference type="Proteomes" id="UP000280685">
    <property type="component" value="Chromosome 1"/>
</dbReference>
<feature type="compositionally biased region" description="Low complexity" evidence="1">
    <location>
        <begin position="42"/>
        <end position="54"/>
    </location>
</feature>
<feature type="region of interest" description="Disordered" evidence="1">
    <location>
        <begin position="394"/>
        <end position="469"/>
    </location>
</feature>
<evidence type="ECO:0000256" key="1">
    <source>
        <dbReference type="SAM" id="MobiDB-lite"/>
    </source>
</evidence>
<accession>A0ABY6RTH0</accession>
<dbReference type="EMBL" id="LR026964">
    <property type="protein sequence ID" value="VBB71526.1"/>
    <property type="molecule type" value="Genomic_DNA"/>
</dbReference>
<feature type="compositionally biased region" description="Low complexity" evidence="1">
    <location>
        <begin position="406"/>
        <end position="431"/>
    </location>
</feature>
<keyword evidence="3" id="KW-1185">Reference proteome</keyword>
<sequence>MAKSKNSRQKGRKNATQKGGSSAQAARRATQLELPEGYQKLSPNNGGSSSSGHPRGNGKLGNGKLSNESKKAQDSASSAGKLSPSYPKPWEMSKLYVIFNSDPLPAPTLTVSQGAPIDKPGTLNFNYDRPWVSLEGKHVKYELATALEKGRREMLPAVFPDYMPEQKQEVRNQYERSGLLGLFEARDSCNKNAPKVPGFLGGINPDMISVEDTTQVGANDANPLIGFLTQIDLAREIVNLLHPSVRDITALAFTCKQAGQYVDRIMERWDYTTGENFADVYLPKFGNDGGEIKRAGVRSDILVITPTPPKLPSRTPYLDDFGRTLHIIKVMVSIPQSFRHVVLDRLPFLDVNMVGLIISSMPNLESLAISRCDLLDVAKLPALIKIIKEHPRTPRNKGKAKALRTSNAVEGENVGENGGQNSNGNSSADDSSSTEDEDQTSSNDTSLLTEPDTSLISTDTAATSVGDEDQTGIDVTAATTDAEGNAPIHYIRLDFSPFFFRGPNTCERLGSFGVTYNEPTFHTPKAVVALMMQCWDDADTIGMDLMSDSSSFFSFVRRLPGWNCLWSLKARDAMLSFKRETSGIVLPEDFQRTVERTARSEIIAENHGSSRVAQPAFLDQVTARVVKLRKEKHDEIKKEAQNRFCDDLMAATSGDDFRPSDYPLPNSIAFYLGNAENHNAFGYWRRQYLCQGCKKLLPRVLFAIELDDCWGCKMVAFVRDMESSDLRRWKQSAIGYYLKGLDIKKGSLTDVIDPARGQHLTAALGAAKIADSIWLKFMNFSPTDLVVYPPEPPNLHRNTAAYSRYRWKHNWPEQAFDYREGGPQHEDPFKHPNSDWEDTELCGGEPPESFNANFRWSEEASTTLFEEYIRRNGLAKQITDPEAQKRIAAAKEWEKIRRLPGPKDHSKNGMWHLGRDLRRYYQNQGDKSIHALIHGRVEKCIWSFNTPMLRPFDLDHPIPDKRVDYEAWEELKEREIWELVPAGHSRRCL</sequence>
<evidence type="ECO:0008006" key="4">
    <source>
        <dbReference type="Google" id="ProtNLM"/>
    </source>
</evidence>
<name>A0ABY6RTH0_PODCO</name>
<proteinExistence type="predicted"/>
<feature type="compositionally biased region" description="Basic residues" evidence="1">
    <location>
        <begin position="1"/>
        <end position="15"/>
    </location>
</feature>
<evidence type="ECO:0000313" key="2">
    <source>
        <dbReference type="EMBL" id="VBB71526.1"/>
    </source>
</evidence>